<dbReference type="InterPro" id="IPR058915">
    <property type="entry name" value="AcrVA2-like"/>
</dbReference>
<dbReference type="PATRIC" id="fig|279113.9.peg.2315"/>
<organism evidence="1 2">
    <name type="scientific">Collimonas pratensis</name>
    <dbReference type="NCBI Taxonomy" id="279113"/>
    <lineage>
        <taxon>Bacteria</taxon>
        <taxon>Pseudomonadati</taxon>
        <taxon>Pseudomonadota</taxon>
        <taxon>Betaproteobacteria</taxon>
        <taxon>Burkholderiales</taxon>
        <taxon>Oxalobacteraceae</taxon>
        <taxon>Collimonas</taxon>
    </lineage>
</organism>
<gene>
    <name evidence="1" type="ORF">CPter91_2342</name>
</gene>
<dbReference type="AlphaFoldDB" id="A0A127Q4F4"/>
<evidence type="ECO:0000313" key="1">
    <source>
        <dbReference type="EMBL" id="AMP04705.1"/>
    </source>
</evidence>
<name>A0A127Q4F4_9BURK</name>
<dbReference type="RefSeq" id="WP_150119664.1">
    <property type="nucleotide sequence ID" value="NZ_CP013234.1"/>
</dbReference>
<dbReference type="EMBL" id="CP013234">
    <property type="protein sequence ID" value="AMP04705.1"/>
    <property type="molecule type" value="Genomic_DNA"/>
</dbReference>
<dbReference type="Pfam" id="PF26125">
    <property type="entry name" value="AcrVA2-like"/>
    <property type="match status" value="1"/>
</dbReference>
<protein>
    <submittedName>
        <fullName evidence="1">Uncharacterized protein</fullName>
    </submittedName>
</protein>
<dbReference type="Proteomes" id="UP000074561">
    <property type="component" value="Chromosome"/>
</dbReference>
<dbReference type="OrthoDB" id="8895745at2"/>
<proteinExistence type="predicted"/>
<sequence>MASDISALSSQSHTCDVFSSLSPVDSAIDHALICTVHADDAEFERLPVPVRYRASGAIRAWTNVRQMAGRNAATLSARLADIGYAPLELYNDLADFLDDSYSREMSTPTGRAIAAHGSNSIFCQAFWQREGALYEPTPSLHKLLALTDVSGDVPLEKLRLPASALCIVPDPSMRDQPDGIQAIMVFEHAGPDQDTRQRWLTVAAWPRTFRSDSSLRMEWLRVRADGDCSLEDGLAEAIKQPAMLDGREMEVDSAEETKLRWRKTLDYMVKMLLYLSLEQTQVIQERPYSIAPRIFAGLGKRKRAQRLEQIDQLYDRYIVGPATHSDEQHENGGQGDGRDVRTHWRRGHFRMQAHGPAATRRKLIFIMPTIVHADRLGIGDGNHSKM</sequence>
<evidence type="ECO:0000313" key="2">
    <source>
        <dbReference type="Proteomes" id="UP000074561"/>
    </source>
</evidence>
<reference evidence="1 2" key="1">
    <citation type="submission" date="2015-11" db="EMBL/GenBank/DDBJ databases">
        <title>Exploring the genomic traits of fungus-feeding bacterial genus Collimonas.</title>
        <authorList>
            <person name="Song C."/>
            <person name="Schmidt R."/>
            <person name="de Jager V."/>
            <person name="Krzyzanowska D."/>
            <person name="Jongedijk E."/>
            <person name="Cankar K."/>
            <person name="Beekwilder J."/>
            <person name="van Veen A."/>
            <person name="de Boer W."/>
            <person name="van Veen J.A."/>
            <person name="Garbeva P."/>
        </authorList>
    </citation>
    <scope>NUCLEOTIDE SEQUENCE [LARGE SCALE GENOMIC DNA]</scope>
    <source>
        <strain evidence="1 2">Ter91</strain>
    </source>
</reference>
<accession>A0A127Q4F4</accession>
<dbReference type="KEGG" id="cpra:CPter91_2342"/>